<feature type="domain" description="HTH cro/C1-type" evidence="2">
    <location>
        <begin position="16"/>
        <end position="70"/>
    </location>
</feature>
<sequence length="79" mass="9078">MKLSLEEKRILLGLNITYYRRAKNLTQLQLAEKVSVSGNYISQVERGFKSVSLATLAQISETLGVEERDLLDFSRRKME</sequence>
<dbReference type="CDD" id="cd00093">
    <property type="entry name" value="HTH_XRE"/>
    <property type="match status" value="1"/>
</dbReference>
<dbReference type="SMART" id="SM00530">
    <property type="entry name" value="HTH_XRE"/>
    <property type="match status" value="1"/>
</dbReference>
<dbReference type="GO" id="GO:0003700">
    <property type="term" value="F:DNA-binding transcription factor activity"/>
    <property type="evidence" value="ECO:0007669"/>
    <property type="project" value="TreeGrafter"/>
</dbReference>
<dbReference type="AlphaFoldDB" id="A0A927WLZ6"/>
<dbReference type="InterPro" id="IPR050807">
    <property type="entry name" value="TransReg_Diox_bact_type"/>
</dbReference>
<dbReference type="SUPFAM" id="SSF47413">
    <property type="entry name" value="lambda repressor-like DNA-binding domains"/>
    <property type="match status" value="1"/>
</dbReference>
<dbReference type="GO" id="GO:0003677">
    <property type="term" value="F:DNA binding"/>
    <property type="evidence" value="ECO:0007669"/>
    <property type="project" value="UniProtKB-KW"/>
</dbReference>
<name>A0A927WLZ6_SELRU</name>
<evidence type="ECO:0000313" key="3">
    <source>
        <dbReference type="EMBL" id="MBE6092110.1"/>
    </source>
</evidence>
<keyword evidence="1" id="KW-0238">DNA-binding</keyword>
<gene>
    <name evidence="3" type="ORF">E7201_02860</name>
</gene>
<dbReference type="GO" id="GO:0005829">
    <property type="term" value="C:cytosol"/>
    <property type="evidence" value="ECO:0007669"/>
    <property type="project" value="TreeGrafter"/>
</dbReference>
<accession>A0A927WLZ6</accession>
<dbReference type="Pfam" id="PF01381">
    <property type="entry name" value="HTH_3"/>
    <property type="match status" value="1"/>
</dbReference>
<reference evidence="3" key="1">
    <citation type="submission" date="2019-04" db="EMBL/GenBank/DDBJ databases">
        <title>Evolution of Biomass-Degrading Anaerobic Consortia Revealed by Metagenomics.</title>
        <authorList>
            <person name="Peng X."/>
        </authorList>
    </citation>
    <scope>NUCLEOTIDE SEQUENCE</scope>
    <source>
        <strain evidence="3">SIG240</strain>
    </source>
</reference>
<dbReference type="Gene3D" id="1.10.260.40">
    <property type="entry name" value="lambda repressor-like DNA-binding domains"/>
    <property type="match status" value="1"/>
</dbReference>
<evidence type="ECO:0000313" key="4">
    <source>
        <dbReference type="Proteomes" id="UP000761380"/>
    </source>
</evidence>
<evidence type="ECO:0000256" key="1">
    <source>
        <dbReference type="ARBA" id="ARBA00023125"/>
    </source>
</evidence>
<dbReference type="PANTHER" id="PTHR46797:SF1">
    <property type="entry name" value="METHYLPHOSPHONATE SYNTHASE"/>
    <property type="match status" value="1"/>
</dbReference>
<dbReference type="EMBL" id="SVBY01000012">
    <property type="protein sequence ID" value="MBE6092110.1"/>
    <property type="molecule type" value="Genomic_DNA"/>
</dbReference>
<comment type="caution">
    <text evidence="3">The sequence shown here is derived from an EMBL/GenBank/DDBJ whole genome shotgun (WGS) entry which is preliminary data.</text>
</comment>
<organism evidence="3 4">
    <name type="scientific">Selenomonas ruminantium</name>
    <dbReference type="NCBI Taxonomy" id="971"/>
    <lineage>
        <taxon>Bacteria</taxon>
        <taxon>Bacillati</taxon>
        <taxon>Bacillota</taxon>
        <taxon>Negativicutes</taxon>
        <taxon>Selenomonadales</taxon>
        <taxon>Selenomonadaceae</taxon>
        <taxon>Selenomonas</taxon>
    </lineage>
</organism>
<protein>
    <submittedName>
        <fullName evidence="3">Helix-turn-helix transcriptional regulator</fullName>
    </submittedName>
</protein>
<dbReference type="InterPro" id="IPR010982">
    <property type="entry name" value="Lambda_DNA-bd_dom_sf"/>
</dbReference>
<dbReference type="PROSITE" id="PS50943">
    <property type="entry name" value="HTH_CROC1"/>
    <property type="match status" value="1"/>
</dbReference>
<dbReference type="PANTHER" id="PTHR46797">
    <property type="entry name" value="HTH-TYPE TRANSCRIPTIONAL REGULATOR"/>
    <property type="match status" value="1"/>
</dbReference>
<dbReference type="InterPro" id="IPR001387">
    <property type="entry name" value="Cro/C1-type_HTH"/>
</dbReference>
<evidence type="ECO:0000259" key="2">
    <source>
        <dbReference type="PROSITE" id="PS50943"/>
    </source>
</evidence>
<proteinExistence type="predicted"/>
<dbReference type="Proteomes" id="UP000761380">
    <property type="component" value="Unassembled WGS sequence"/>
</dbReference>